<gene>
    <name evidence="2" type="ORF">B296_00055037</name>
</gene>
<evidence type="ECO:0000256" key="1">
    <source>
        <dbReference type="SAM" id="MobiDB-lite"/>
    </source>
</evidence>
<dbReference type="Proteomes" id="UP000287651">
    <property type="component" value="Unassembled WGS sequence"/>
</dbReference>
<protein>
    <submittedName>
        <fullName evidence="2">Uncharacterized protein</fullName>
    </submittedName>
</protein>
<dbReference type="EMBL" id="AMZH03015741">
    <property type="protein sequence ID" value="RRT45578.1"/>
    <property type="molecule type" value="Genomic_DNA"/>
</dbReference>
<sequence length="85" mass="9414">MEQQAQLCEALNDTLREEVQRLKKATGQLPSANGNPCNIVIQQSVPNHYSYSSNQTQHLHASEAQEPSNDKSPSGQCLDDPTDFM</sequence>
<organism evidence="2 3">
    <name type="scientific">Ensete ventricosum</name>
    <name type="common">Abyssinian banana</name>
    <name type="synonym">Musa ensete</name>
    <dbReference type="NCBI Taxonomy" id="4639"/>
    <lineage>
        <taxon>Eukaryota</taxon>
        <taxon>Viridiplantae</taxon>
        <taxon>Streptophyta</taxon>
        <taxon>Embryophyta</taxon>
        <taxon>Tracheophyta</taxon>
        <taxon>Spermatophyta</taxon>
        <taxon>Magnoliopsida</taxon>
        <taxon>Liliopsida</taxon>
        <taxon>Zingiberales</taxon>
        <taxon>Musaceae</taxon>
        <taxon>Ensete</taxon>
    </lineage>
</organism>
<feature type="region of interest" description="Disordered" evidence="1">
    <location>
        <begin position="48"/>
        <end position="85"/>
    </location>
</feature>
<feature type="compositionally biased region" description="Polar residues" evidence="1">
    <location>
        <begin position="48"/>
        <end position="75"/>
    </location>
</feature>
<dbReference type="AlphaFoldDB" id="A0A426Y1B9"/>
<accession>A0A426Y1B9</accession>
<dbReference type="GO" id="GO:0005634">
    <property type="term" value="C:nucleus"/>
    <property type="evidence" value="ECO:0007669"/>
    <property type="project" value="TreeGrafter"/>
</dbReference>
<comment type="caution">
    <text evidence="2">The sequence shown here is derived from an EMBL/GenBank/DDBJ whole genome shotgun (WGS) entry which is preliminary data.</text>
</comment>
<proteinExistence type="predicted"/>
<dbReference type="GO" id="GO:0003700">
    <property type="term" value="F:DNA-binding transcription factor activity"/>
    <property type="evidence" value="ECO:0007669"/>
    <property type="project" value="TreeGrafter"/>
</dbReference>
<dbReference type="PANTHER" id="PTHR13690">
    <property type="entry name" value="TRANSCRIPTION FACTOR POSF21-RELATED"/>
    <property type="match status" value="1"/>
</dbReference>
<reference evidence="2 3" key="1">
    <citation type="journal article" date="2014" name="Agronomy (Basel)">
        <title>A Draft Genome Sequence for Ensete ventricosum, the Drought-Tolerant Tree Against Hunger.</title>
        <authorList>
            <person name="Harrison J."/>
            <person name="Moore K.A."/>
            <person name="Paszkiewicz K."/>
            <person name="Jones T."/>
            <person name="Grant M."/>
            <person name="Ambacheew D."/>
            <person name="Muzemil S."/>
            <person name="Studholme D.J."/>
        </authorList>
    </citation>
    <scope>NUCLEOTIDE SEQUENCE [LARGE SCALE GENOMIC DNA]</scope>
</reference>
<evidence type="ECO:0000313" key="2">
    <source>
        <dbReference type="EMBL" id="RRT45578.1"/>
    </source>
</evidence>
<dbReference type="PANTHER" id="PTHR13690:SF86">
    <property type="entry name" value="TRANSCRIPTION FACTOR VIP1"/>
    <property type="match status" value="1"/>
</dbReference>
<evidence type="ECO:0000313" key="3">
    <source>
        <dbReference type="Proteomes" id="UP000287651"/>
    </source>
</evidence>
<name>A0A426Y1B9_ENSVE</name>